<accession>A0A1F5YHJ6</accession>
<dbReference type="Gene3D" id="3.30.70.1230">
    <property type="entry name" value="Nucleotide cyclase"/>
    <property type="match status" value="1"/>
</dbReference>
<name>A0A1F5YHJ6_9BACT</name>
<organism evidence="1 2">
    <name type="scientific">Candidatus Glassbacteria bacterium GWA2_58_10</name>
    <dbReference type="NCBI Taxonomy" id="1817865"/>
    <lineage>
        <taxon>Bacteria</taxon>
        <taxon>Candidatus Glassiibacteriota</taxon>
    </lineage>
</organism>
<protein>
    <recommendedName>
        <fullName evidence="3">DUF2652 domain-containing protein</fullName>
    </recommendedName>
</protein>
<sequence length="252" mass="28435">MESELRKVVLILTDISGYTRFMLSNKASLVHGQVIITELTKAIINQIEIPLEISKLEGDAVFAYAVRGESEAEWEAHKRLIGAKLQKFFEAFSDKLAELIGSNICNCETCKNIEKLQLKILVHSGEALFYKIGGFNELSGADVIIVHRLLKNSVKSHQYLLLTEAACRDIEFPERLDLVEGEETYDEIGAVKTHIHLLPGGENFYGKIKNERHYSSRFHVIKNEGLKMLNSRLIGWGLKKLPKFNNLPAAPE</sequence>
<proteinExistence type="predicted"/>
<evidence type="ECO:0008006" key="3">
    <source>
        <dbReference type="Google" id="ProtNLM"/>
    </source>
</evidence>
<evidence type="ECO:0000313" key="2">
    <source>
        <dbReference type="Proteomes" id="UP000176992"/>
    </source>
</evidence>
<dbReference type="Proteomes" id="UP000176992">
    <property type="component" value="Unassembled WGS sequence"/>
</dbReference>
<gene>
    <name evidence="1" type="ORF">A2Z86_11205</name>
</gene>
<comment type="caution">
    <text evidence="1">The sequence shown here is derived from an EMBL/GenBank/DDBJ whole genome shotgun (WGS) entry which is preliminary data.</text>
</comment>
<evidence type="ECO:0000313" key="1">
    <source>
        <dbReference type="EMBL" id="OGF99668.1"/>
    </source>
</evidence>
<dbReference type="AlphaFoldDB" id="A0A1F5YHJ6"/>
<dbReference type="EMBL" id="MFIV01000015">
    <property type="protein sequence ID" value="OGF99668.1"/>
    <property type="molecule type" value="Genomic_DNA"/>
</dbReference>
<dbReference type="Pfam" id="PF10851">
    <property type="entry name" value="DUF2652"/>
    <property type="match status" value="1"/>
</dbReference>
<reference evidence="1 2" key="1">
    <citation type="journal article" date="2016" name="Nat. Commun.">
        <title>Thousands of microbial genomes shed light on interconnected biogeochemical processes in an aquifer system.</title>
        <authorList>
            <person name="Anantharaman K."/>
            <person name="Brown C.T."/>
            <person name="Hug L.A."/>
            <person name="Sharon I."/>
            <person name="Castelle C.J."/>
            <person name="Probst A.J."/>
            <person name="Thomas B.C."/>
            <person name="Singh A."/>
            <person name="Wilkins M.J."/>
            <person name="Karaoz U."/>
            <person name="Brodie E.L."/>
            <person name="Williams K.H."/>
            <person name="Hubbard S.S."/>
            <person name="Banfield J.F."/>
        </authorList>
    </citation>
    <scope>NUCLEOTIDE SEQUENCE [LARGE SCALE GENOMIC DNA]</scope>
</reference>
<dbReference type="InterPro" id="IPR029787">
    <property type="entry name" value="Nucleotide_cyclase"/>
</dbReference>
<dbReference type="InterPro" id="IPR020503">
    <property type="entry name" value="Uncharacterised_Rv2561"/>
</dbReference>